<organism evidence="8 9">
    <name type="scientific">Ruminococcus gauvreauii</name>
    <dbReference type="NCBI Taxonomy" id="438033"/>
    <lineage>
        <taxon>Bacteria</taxon>
        <taxon>Bacillati</taxon>
        <taxon>Bacillota</taxon>
        <taxon>Clostridia</taxon>
        <taxon>Eubacteriales</taxon>
        <taxon>Oscillospiraceae</taxon>
        <taxon>Ruminococcus</taxon>
    </lineage>
</organism>
<evidence type="ECO:0000256" key="4">
    <source>
        <dbReference type="ARBA" id="ARBA00023136"/>
    </source>
</evidence>
<feature type="compositionally biased region" description="Basic and acidic residues" evidence="5">
    <location>
        <begin position="31"/>
        <end position="65"/>
    </location>
</feature>
<dbReference type="Proteomes" id="UP001060164">
    <property type="component" value="Chromosome"/>
</dbReference>
<evidence type="ECO:0000256" key="6">
    <source>
        <dbReference type="SAM" id="Phobius"/>
    </source>
</evidence>
<keyword evidence="9" id="KW-1185">Reference proteome</keyword>
<feature type="region of interest" description="Disordered" evidence="5">
    <location>
        <begin position="11"/>
        <end position="147"/>
    </location>
</feature>
<feature type="transmembrane region" description="Helical" evidence="6">
    <location>
        <begin position="328"/>
        <end position="354"/>
    </location>
</feature>
<reference evidence="8" key="1">
    <citation type="journal article" date="2022" name="Cell">
        <title>Design, construction, and in vivo augmentation of a complex gut microbiome.</title>
        <authorList>
            <person name="Cheng A.G."/>
            <person name="Ho P.Y."/>
            <person name="Aranda-Diaz A."/>
            <person name="Jain S."/>
            <person name="Yu F.B."/>
            <person name="Meng X."/>
            <person name="Wang M."/>
            <person name="Iakiviak M."/>
            <person name="Nagashima K."/>
            <person name="Zhao A."/>
            <person name="Murugkar P."/>
            <person name="Patil A."/>
            <person name="Atabakhsh K."/>
            <person name="Weakley A."/>
            <person name="Yan J."/>
            <person name="Brumbaugh A.R."/>
            <person name="Higginbottom S."/>
            <person name="Dimas A."/>
            <person name="Shiver A.L."/>
            <person name="Deutschbauer A."/>
            <person name="Neff N."/>
            <person name="Sonnenburg J.L."/>
            <person name="Huang K.C."/>
            <person name="Fischbach M.A."/>
        </authorList>
    </citation>
    <scope>NUCLEOTIDE SEQUENCE</scope>
    <source>
        <strain evidence="8">DSM 19829</strain>
    </source>
</reference>
<proteinExistence type="predicted"/>
<evidence type="ECO:0000259" key="7">
    <source>
        <dbReference type="Pfam" id="PF04893"/>
    </source>
</evidence>
<gene>
    <name evidence="8" type="ORF">NQ502_14880</name>
</gene>
<name>A0ABY5VEA6_9FIRM</name>
<keyword evidence="2 6" id="KW-0812">Transmembrane</keyword>
<dbReference type="Pfam" id="PF04893">
    <property type="entry name" value="Yip1"/>
    <property type="match status" value="1"/>
</dbReference>
<evidence type="ECO:0000256" key="5">
    <source>
        <dbReference type="SAM" id="MobiDB-lite"/>
    </source>
</evidence>
<evidence type="ECO:0000256" key="1">
    <source>
        <dbReference type="ARBA" id="ARBA00004141"/>
    </source>
</evidence>
<dbReference type="EMBL" id="CP102290">
    <property type="protein sequence ID" value="UWP58647.1"/>
    <property type="molecule type" value="Genomic_DNA"/>
</dbReference>
<feature type="transmembrane region" description="Helical" evidence="6">
    <location>
        <begin position="268"/>
        <end position="290"/>
    </location>
</feature>
<protein>
    <submittedName>
        <fullName evidence="8">Proline-rich domain-containing protein</fullName>
    </submittedName>
</protein>
<evidence type="ECO:0000313" key="9">
    <source>
        <dbReference type="Proteomes" id="UP001060164"/>
    </source>
</evidence>
<evidence type="ECO:0000313" key="8">
    <source>
        <dbReference type="EMBL" id="UWP58647.1"/>
    </source>
</evidence>
<keyword evidence="4 6" id="KW-0472">Membrane</keyword>
<feature type="compositionally biased region" description="Polar residues" evidence="5">
    <location>
        <begin position="136"/>
        <end position="147"/>
    </location>
</feature>
<feature type="transmembrane region" description="Helical" evidence="6">
    <location>
        <begin position="194"/>
        <end position="215"/>
    </location>
</feature>
<sequence length="369" mass="39873">MANFCTKCGKPLINGQPCGCTEKTSSVCGSQEEKVTEVSAQDREKARDTAGQADHDAKTPDDGGRSTDLQEDQDRECQKNPYQGNPYMGPQPGNPYQGNPYMGPQPGNPYQGNPYMGPQPGNPYQGNPYVGPQPGNPYQSSPYGGPQGNFNTQWFNEKKGQFVKNTKNMFAEIIPLISRPDSTIRKISDSNNSVMGLEMVGLKALICFLVSLVAISKLKSISYGAVDISILKVFLLIIIAAFGGAYLQAGIFKGVVAMFGGSTTLHKMLTAVGVSSFADSAGILLSAIFALALPKFAVVLFLIFAAVSYLFFLRGYEHGVRMETNRKLYCLIVSLVVTAAAVCLILYIFIPIIADAGTQNLMSMFRGMM</sequence>
<dbReference type="InterPro" id="IPR006977">
    <property type="entry name" value="Yip1_dom"/>
</dbReference>
<comment type="subcellular location">
    <subcellularLocation>
        <location evidence="1">Membrane</location>
        <topology evidence="1">Multi-pass membrane protein</topology>
    </subcellularLocation>
</comment>
<feature type="transmembrane region" description="Helical" evidence="6">
    <location>
        <begin position="221"/>
        <end position="247"/>
    </location>
</feature>
<feature type="compositionally biased region" description="Low complexity" evidence="5">
    <location>
        <begin position="81"/>
        <end position="129"/>
    </location>
</feature>
<evidence type="ECO:0000256" key="2">
    <source>
        <dbReference type="ARBA" id="ARBA00022692"/>
    </source>
</evidence>
<accession>A0ABY5VEA6</accession>
<evidence type="ECO:0000256" key="3">
    <source>
        <dbReference type="ARBA" id="ARBA00022989"/>
    </source>
</evidence>
<dbReference type="RefSeq" id="WP_260046568.1">
    <property type="nucleotide sequence ID" value="NZ_CP102290.1"/>
</dbReference>
<keyword evidence="3 6" id="KW-1133">Transmembrane helix</keyword>
<feature type="transmembrane region" description="Helical" evidence="6">
    <location>
        <begin position="296"/>
        <end position="316"/>
    </location>
</feature>
<feature type="domain" description="Yip1" evidence="7">
    <location>
        <begin position="177"/>
        <end position="341"/>
    </location>
</feature>